<dbReference type="Proteomes" id="UP000176609">
    <property type="component" value="Unassembled WGS sequence"/>
</dbReference>
<evidence type="ECO:0000256" key="1">
    <source>
        <dbReference type="SAM" id="MobiDB-lite"/>
    </source>
</evidence>
<name>A0A1F6AQ85_9BACT</name>
<proteinExistence type="predicted"/>
<evidence type="ECO:0000313" key="2">
    <source>
        <dbReference type="EMBL" id="OGG26828.1"/>
    </source>
</evidence>
<sequence length="292" mass="32219">MARLELNFNTAGPGPGGGPLPNESSPHGLSFPSPELREKIGALPSVNCTATQFFGKRPGEIAAHVRGHQSGVLIIDLANVPVAERQNIIAASLLDYDGIKPIAKATLLNEDGKIVRDSDGFTTEDLILRDIVQETLDNPIGKTAFGRFIEALFTKDENRDLVIDEWNKYIVNHSVTGNVFSPLNTHHFDNVGLKTKLKGEDSLRDQVVAFVKGVMGKVKPQAEEIFKDEKIKSHFFSEMNEPDNRLLALGMAELSNFVRGAIFYRIRLGDESLQKYAPRRIAADIIDKVLSE</sequence>
<gene>
    <name evidence="2" type="ORF">A2960_01520</name>
</gene>
<protein>
    <submittedName>
        <fullName evidence="2">Uncharacterized protein</fullName>
    </submittedName>
</protein>
<accession>A0A1F6AQ85</accession>
<dbReference type="AlphaFoldDB" id="A0A1F6AQ85"/>
<organism evidence="2 3">
    <name type="scientific">Candidatus Gottesmanbacteria bacterium RIFCSPLOWO2_01_FULL_39_12b</name>
    <dbReference type="NCBI Taxonomy" id="1798388"/>
    <lineage>
        <taxon>Bacteria</taxon>
        <taxon>Candidatus Gottesmaniibacteriota</taxon>
    </lineage>
</organism>
<feature type="region of interest" description="Disordered" evidence="1">
    <location>
        <begin position="1"/>
        <end position="34"/>
    </location>
</feature>
<dbReference type="EMBL" id="MFJR01000007">
    <property type="protein sequence ID" value="OGG26828.1"/>
    <property type="molecule type" value="Genomic_DNA"/>
</dbReference>
<comment type="caution">
    <text evidence="2">The sequence shown here is derived from an EMBL/GenBank/DDBJ whole genome shotgun (WGS) entry which is preliminary data.</text>
</comment>
<reference evidence="2 3" key="1">
    <citation type="journal article" date="2016" name="Nat. Commun.">
        <title>Thousands of microbial genomes shed light on interconnected biogeochemical processes in an aquifer system.</title>
        <authorList>
            <person name="Anantharaman K."/>
            <person name="Brown C.T."/>
            <person name="Hug L.A."/>
            <person name="Sharon I."/>
            <person name="Castelle C.J."/>
            <person name="Probst A.J."/>
            <person name="Thomas B.C."/>
            <person name="Singh A."/>
            <person name="Wilkins M.J."/>
            <person name="Karaoz U."/>
            <person name="Brodie E.L."/>
            <person name="Williams K.H."/>
            <person name="Hubbard S.S."/>
            <person name="Banfield J.F."/>
        </authorList>
    </citation>
    <scope>NUCLEOTIDE SEQUENCE [LARGE SCALE GENOMIC DNA]</scope>
</reference>
<evidence type="ECO:0000313" key="3">
    <source>
        <dbReference type="Proteomes" id="UP000176609"/>
    </source>
</evidence>